<keyword evidence="6" id="KW-1185">Reference proteome</keyword>
<protein>
    <submittedName>
        <fullName evidence="5">p-loop containing nucleoside triphosphate hydrolase protein</fullName>
    </submittedName>
</protein>
<comment type="similarity">
    <text evidence="1">Belongs to the CbxX/CfxQ family.</text>
</comment>
<dbReference type="OrthoDB" id="2423195at2759"/>
<evidence type="ECO:0000256" key="3">
    <source>
        <dbReference type="ARBA" id="ARBA00022840"/>
    </source>
</evidence>
<dbReference type="STRING" id="670483.S7Q7Z9"/>
<dbReference type="SUPFAM" id="SSF52540">
    <property type="entry name" value="P-loop containing nucleoside triphosphate hydrolases"/>
    <property type="match status" value="3"/>
</dbReference>
<dbReference type="FunFam" id="1.10.8.60:FF:000160">
    <property type="entry name" value="WGS project CABT00000000 data, contig 2.55"/>
    <property type="match status" value="1"/>
</dbReference>
<dbReference type="InterPro" id="IPR003959">
    <property type="entry name" value="ATPase_AAA_core"/>
</dbReference>
<dbReference type="PANTHER" id="PTHR43392">
    <property type="entry name" value="AAA-TYPE ATPASE FAMILY PROTEIN / ANKYRIN REPEAT FAMILY PROTEIN"/>
    <property type="match status" value="1"/>
</dbReference>
<sequence>SELLPPTSPTSPLGIGNGHWVVAPSAAKQAWQRQKELYGDSNPTIDAIMEMTGLEDVKSQVLKIKNKIDTTSRQSAKLSEERLNVCMLGNPGTGKTTIARLYGKFLASVNAVPGSEFVETTGSRLANDGVPGIKSQIEDLLDGDGGVLFVDEAYQLTNGSNFQGTAVLDYILAEMEKLVGKIVFIFAGYRDEMEKLFEHNPGLQSRIPYTFRFNNYSDAELLEMLSGLVEKKWGGRMQVEADSHGIRGLLGRIAVRRLGRQRVSKNFGNARALATMFSKITERQADRLSKARREERSEDDFLLTQEDIMGPEPAKVLEASRAWKRLKSLIGLDAVKRTVQDLFTMVQANYQRELKEKTPYQVSLNRVFLGSPGTGKTTVAKLYGQILAELGLLSNGDVVTKNPSDFIGGALGQSESQMKSILASTVGKVLVIDEAYMLGNSGSSNGSDSYKTAVIDTIVAEVQSVPGEDHCVLLLGYKDQMEEMFQSVNPGLSRRFAIEHVFVFEDYTDAQLMQALEWKLRDQDLSATDKAKTVAIETLSRLRNRPNFGNIGEVENVLSQAKLRLQSRQMALPAERRSHDAPFQPEDFDPAFARVESASANLAKLFEDVVGCEDIIQKLAAWQVTAKRLKARGKDPRDHVPTNFIFKGPPGTGKTTTARKMGKVYYDMGFLSSAEVMECSVSDLVGQYVGHTVQKTRRVFEKALGKVLLVDEAYRLSEGQYAKEAVDEIVGILTQERFRGKLIVIFAGYEQEMNNLLTVNSGLASRFSEEIVFRHLSPENCLKILTRNLRNQDIQLAGPSDQRRREMISILEGLQRLPSWGNARDMETLLKRLTIFVLSSLDST</sequence>
<gene>
    <name evidence="5" type="ORF">GLOTRDRAFT_6642</name>
</gene>
<dbReference type="FunFam" id="3.40.50.300:FF:000216">
    <property type="entry name" value="Type VII secretion ATPase EccA"/>
    <property type="match status" value="3"/>
</dbReference>
<reference evidence="5 6" key="1">
    <citation type="journal article" date="2012" name="Science">
        <title>The Paleozoic origin of enzymatic lignin decomposition reconstructed from 31 fungal genomes.</title>
        <authorList>
            <person name="Floudas D."/>
            <person name="Binder M."/>
            <person name="Riley R."/>
            <person name="Barry K."/>
            <person name="Blanchette R.A."/>
            <person name="Henrissat B."/>
            <person name="Martinez A.T."/>
            <person name="Otillar R."/>
            <person name="Spatafora J.W."/>
            <person name="Yadav J.S."/>
            <person name="Aerts A."/>
            <person name="Benoit I."/>
            <person name="Boyd A."/>
            <person name="Carlson A."/>
            <person name="Copeland A."/>
            <person name="Coutinho P.M."/>
            <person name="de Vries R.P."/>
            <person name="Ferreira P."/>
            <person name="Findley K."/>
            <person name="Foster B."/>
            <person name="Gaskell J."/>
            <person name="Glotzer D."/>
            <person name="Gorecki P."/>
            <person name="Heitman J."/>
            <person name="Hesse C."/>
            <person name="Hori C."/>
            <person name="Igarashi K."/>
            <person name="Jurgens J.A."/>
            <person name="Kallen N."/>
            <person name="Kersten P."/>
            <person name="Kohler A."/>
            <person name="Kuees U."/>
            <person name="Kumar T.K.A."/>
            <person name="Kuo A."/>
            <person name="LaButti K."/>
            <person name="Larrondo L.F."/>
            <person name="Lindquist E."/>
            <person name="Ling A."/>
            <person name="Lombard V."/>
            <person name="Lucas S."/>
            <person name="Lundell T."/>
            <person name="Martin R."/>
            <person name="McLaughlin D.J."/>
            <person name="Morgenstern I."/>
            <person name="Morin E."/>
            <person name="Murat C."/>
            <person name="Nagy L.G."/>
            <person name="Nolan M."/>
            <person name="Ohm R.A."/>
            <person name="Patyshakuliyeva A."/>
            <person name="Rokas A."/>
            <person name="Ruiz-Duenas F.J."/>
            <person name="Sabat G."/>
            <person name="Salamov A."/>
            <person name="Samejima M."/>
            <person name="Schmutz J."/>
            <person name="Slot J.C."/>
            <person name="St John F."/>
            <person name="Stenlid J."/>
            <person name="Sun H."/>
            <person name="Sun S."/>
            <person name="Syed K."/>
            <person name="Tsang A."/>
            <person name="Wiebenga A."/>
            <person name="Young D."/>
            <person name="Pisabarro A."/>
            <person name="Eastwood D.C."/>
            <person name="Martin F."/>
            <person name="Cullen D."/>
            <person name="Grigoriev I.V."/>
            <person name="Hibbett D.S."/>
        </authorList>
    </citation>
    <scope>NUCLEOTIDE SEQUENCE [LARGE SCALE GENOMIC DNA]</scope>
    <source>
        <strain evidence="5 6">ATCC 11539</strain>
    </source>
</reference>
<feature type="domain" description="AAA+ ATPase" evidence="4">
    <location>
        <begin position="640"/>
        <end position="777"/>
    </location>
</feature>
<dbReference type="GO" id="GO:0016887">
    <property type="term" value="F:ATP hydrolysis activity"/>
    <property type="evidence" value="ECO:0007669"/>
    <property type="project" value="InterPro"/>
</dbReference>
<keyword evidence="5" id="KW-0378">Hydrolase</keyword>
<evidence type="ECO:0000259" key="4">
    <source>
        <dbReference type="SMART" id="SM00382"/>
    </source>
</evidence>
<feature type="domain" description="AAA+ ATPase" evidence="4">
    <location>
        <begin position="81"/>
        <end position="213"/>
    </location>
</feature>
<name>S7Q7Z9_GLOTA</name>
<evidence type="ECO:0000313" key="6">
    <source>
        <dbReference type="Proteomes" id="UP000030669"/>
    </source>
</evidence>
<dbReference type="KEGG" id="gtr:GLOTRDRAFT_6642"/>
<dbReference type="InterPro" id="IPR000641">
    <property type="entry name" value="CbxX/CfxQ"/>
</dbReference>
<accession>S7Q7Z9</accession>
<dbReference type="GO" id="GO:0005524">
    <property type="term" value="F:ATP binding"/>
    <property type="evidence" value="ECO:0007669"/>
    <property type="project" value="UniProtKB-KW"/>
</dbReference>
<feature type="domain" description="AAA+ ATPase" evidence="4">
    <location>
        <begin position="363"/>
        <end position="508"/>
    </location>
</feature>
<evidence type="ECO:0000256" key="1">
    <source>
        <dbReference type="ARBA" id="ARBA00010378"/>
    </source>
</evidence>
<dbReference type="Pfam" id="PF17866">
    <property type="entry name" value="AAA_lid_6"/>
    <property type="match status" value="2"/>
</dbReference>
<dbReference type="SMART" id="SM00382">
    <property type="entry name" value="AAA"/>
    <property type="match status" value="3"/>
</dbReference>
<dbReference type="InterPro" id="IPR050773">
    <property type="entry name" value="CbxX/CfxQ_RuBisCO_ESX"/>
</dbReference>
<evidence type="ECO:0000256" key="2">
    <source>
        <dbReference type="ARBA" id="ARBA00022741"/>
    </source>
</evidence>
<dbReference type="AlphaFoldDB" id="S7Q7Z9"/>
<dbReference type="OMA" id="YGDIPYE"/>
<dbReference type="RefSeq" id="XP_007864742.1">
    <property type="nucleotide sequence ID" value="XM_007866551.1"/>
</dbReference>
<dbReference type="Proteomes" id="UP000030669">
    <property type="component" value="Unassembled WGS sequence"/>
</dbReference>
<feature type="non-terminal residue" evidence="5">
    <location>
        <position position="1"/>
    </location>
</feature>
<dbReference type="GeneID" id="19307716"/>
<dbReference type="Pfam" id="PF00004">
    <property type="entry name" value="AAA"/>
    <property type="match status" value="3"/>
</dbReference>
<dbReference type="InterPro" id="IPR027417">
    <property type="entry name" value="P-loop_NTPase"/>
</dbReference>
<dbReference type="PANTHER" id="PTHR43392:SF2">
    <property type="entry name" value="AAA-TYPE ATPASE FAMILY PROTEIN _ ANKYRIN REPEAT FAMILY PROTEIN"/>
    <property type="match status" value="1"/>
</dbReference>
<dbReference type="PRINTS" id="PR00819">
    <property type="entry name" value="CBXCFQXSUPER"/>
</dbReference>
<organism evidence="5 6">
    <name type="scientific">Gloeophyllum trabeum (strain ATCC 11539 / FP-39264 / Madison 617)</name>
    <name type="common">Brown rot fungus</name>
    <dbReference type="NCBI Taxonomy" id="670483"/>
    <lineage>
        <taxon>Eukaryota</taxon>
        <taxon>Fungi</taxon>
        <taxon>Dikarya</taxon>
        <taxon>Basidiomycota</taxon>
        <taxon>Agaricomycotina</taxon>
        <taxon>Agaricomycetes</taxon>
        <taxon>Gloeophyllales</taxon>
        <taxon>Gloeophyllaceae</taxon>
        <taxon>Gloeophyllum</taxon>
    </lineage>
</organism>
<dbReference type="Gene3D" id="1.10.8.60">
    <property type="match status" value="2"/>
</dbReference>
<dbReference type="eggNOG" id="KOG0730">
    <property type="taxonomic scope" value="Eukaryota"/>
</dbReference>
<keyword evidence="2" id="KW-0547">Nucleotide-binding</keyword>
<dbReference type="CDD" id="cd00009">
    <property type="entry name" value="AAA"/>
    <property type="match status" value="3"/>
</dbReference>
<feature type="non-terminal residue" evidence="5">
    <location>
        <position position="844"/>
    </location>
</feature>
<dbReference type="InterPro" id="IPR003593">
    <property type="entry name" value="AAA+_ATPase"/>
</dbReference>
<dbReference type="Gene3D" id="3.40.50.300">
    <property type="entry name" value="P-loop containing nucleotide triphosphate hydrolases"/>
    <property type="match status" value="3"/>
</dbReference>
<dbReference type="EMBL" id="KB469300">
    <property type="protein sequence ID" value="EPQ56111.1"/>
    <property type="molecule type" value="Genomic_DNA"/>
</dbReference>
<evidence type="ECO:0000313" key="5">
    <source>
        <dbReference type="EMBL" id="EPQ56111.1"/>
    </source>
</evidence>
<dbReference type="HOGENOM" id="CLU_006450_0_0_1"/>
<proteinExistence type="inferred from homology"/>
<keyword evidence="3" id="KW-0067">ATP-binding</keyword>
<dbReference type="InterPro" id="IPR041627">
    <property type="entry name" value="AAA_lid_6"/>
</dbReference>